<dbReference type="Proteomes" id="UP000070529">
    <property type="component" value="Unassembled WGS sequence"/>
</dbReference>
<dbReference type="PANTHER" id="PTHR46997:SF2">
    <property type="entry name" value="TYROSINE-SPECIFIC TRANSPORT SYSTEM"/>
    <property type="match status" value="1"/>
</dbReference>
<feature type="transmembrane region" description="Helical" evidence="9">
    <location>
        <begin position="270"/>
        <end position="294"/>
    </location>
</feature>
<dbReference type="Gene3D" id="1.20.1740.10">
    <property type="entry name" value="Amino acid/polyamine transporter I"/>
    <property type="match status" value="1"/>
</dbReference>
<evidence type="ECO:0000256" key="3">
    <source>
        <dbReference type="ARBA" id="ARBA00022475"/>
    </source>
</evidence>
<evidence type="ECO:0000256" key="5">
    <source>
        <dbReference type="ARBA" id="ARBA00022692"/>
    </source>
</evidence>
<dbReference type="InterPro" id="IPR013059">
    <property type="entry name" value="Trp_tyr_transpt"/>
</dbReference>
<evidence type="ECO:0000313" key="11">
    <source>
        <dbReference type="Proteomes" id="UP000070529"/>
    </source>
</evidence>
<organism evidence="10 11">
    <name type="scientific">Enterovibrio coralii</name>
    <dbReference type="NCBI Taxonomy" id="294935"/>
    <lineage>
        <taxon>Bacteria</taxon>
        <taxon>Pseudomonadati</taxon>
        <taxon>Pseudomonadota</taxon>
        <taxon>Gammaproteobacteria</taxon>
        <taxon>Vibrionales</taxon>
        <taxon>Vibrionaceae</taxon>
        <taxon>Enterovibrio</taxon>
    </lineage>
</organism>
<keyword evidence="3 9" id="KW-1003">Cell membrane</keyword>
<dbReference type="InterPro" id="IPR018227">
    <property type="entry name" value="Amino_acid_transport_2"/>
</dbReference>
<feature type="transmembrane region" description="Helical" evidence="9">
    <location>
        <begin position="150"/>
        <end position="170"/>
    </location>
</feature>
<evidence type="ECO:0000256" key="1">
    <source>
        <dbReference type="ARBA" id="ARBA00004429"/>
    </source>
</evidence>
<comment type="subcellular location">
    <subcellularLocation>
        <location evidence="1 9">Cell inner membrane</location>
        <topology evidence="1 9">Multi-pass membrane protein</topology>
    </subcellularLocation>
</comment>
<feature type="transmembrane region" description="Helical" evidence="9">
    <location>
        <begin position="33"/>
        <end position="55"/>
    </location>
</feature>
<comment type="similarity">
    <text evidence="9">Belongs to the amino acid/polyamine transporter 2 family. Mtr/TnaB/TyrP permease subfamily.</text>
</comment>
<dbReference type="GO" id="GO:0005886">
    <property type="term" value="C:plasma membrane"/>
    <property type="evidence" value="ECO:0007669"/>
    <property type="project" value="UniProtKB-SubCell"/>
</dbReference>
<feature type="transmembrane region" description="Helical" evidence="9">
    <location>
        <begin position="365"/>
        <end position="390"/>
    </location>
</feature>
<dbReference type="PANTHER" id="PTHR46997">
    <property type="entry name" value="LOW AFFINITY TRYPTOPHAN PERMEASE-RELATED"/>
    <property type="match status" value="1"/>
</dbReference>
<dbReference type="NCBIfam" id="TIGR00837">
    <property type="entry name" value="araaP"/>
    <property type="match status" value="1"/>
</dbReference>
<sequence>MRSKTVGSILIIAGTTVGAGMLALPLASAGLGFTTSTLIMIAMWMLMSYTALLMLEVHQHAPAGATLNTLAKQFLGRKGQYLATFATLFLLYALCAAYIAGGGGQFNTKLSAFAHFDLPPAVGTVVFTALVASVIMLGTQKVDFINRGLFALKIIMLALSLGLLTPHVSMSNLMMLPIEQGLMVAAIPVMFTSFGFHGSIPSVVAYTGLNIRSLRIIMICGSALPLLIYLFWQAASFGALGQGSLSASGDLQGFFHAISTVVMSPRVTSAISWFADLALATSFLGVSLGLFDFISDSLKRENSFKGRLQTGAITFLPPLLIALFYPDGFIKALGYAAIALVLLAVILPVLMTIKVRRAGLNKDKYQVFGGNIALSIAMISGLIVIASQLVNGIN</sequence>
<dbReference type="GO" id="GO:0003333">
    <property type="term" value="P:amino acid transmembrane transport"/>
    <property type="evidence" value="ECO:0007669"/>
    <property type="project" value="InterPro"/>
</dbReference>
<feature type="transmembrane region" description="Helical" evidence="9">
    <location>
        <begin position="182"/>
        <end position="204"/>
    </location>
</feature>
<keyword evidence="8 9" id="KW-0472">Membrane</keyword>
<dbReference type="RefSeq" id="WP_067414516.1">
    <property type="nucleotide sequence ID" value="NZ_LNTY01000029.1"/>
</dbReference>
<evidence type="ECO:0000256" key="9">
    <source>
        <dbReference type="RuleBase" id="RU367149"/>
    </source>
</evidence>
<dbReference type="PRINTS" id="PR00166">
    <property type="entry name" value="AROAAPRMEASE"/>
</dbReference>
<dbReference type="AlphaFoldDB" id="A0A135I9N6"/>
<keyword evidence="11" id="KW-1185">Reference proteome</keyword>
<dbReference type="STRING" id="294935.ATN88_17465"/>
<protein>
    <recommendedName>
        <fullName evidence="9">Aromatic amino acid permease</fullName>
    </recommendedName>
</protein>
<feature type="transmembrane region" description="Helical" evidence="9">
    <location>
        <begin position="306"/>
        <end position="326"/>
    </location>
</feature>
<dbReference type="GO" id="GO:0015173">
    <property type="term" value="F:aromatic amino acid transmembrane transporter activity"/>
    <property type="evidence" value="ECO:0007669"/>
    <property type="project" value="UniProtKB-UniRule"/>
</dbReference>
<keyword evidence="5 9" id="KW-0812">Transmembrane</keyword>
<dbReference type="Pfam" id="PF03222">
    <property type="entry name" value="Trp_Tyr_perm"/>
    <property type="match status" value="1"/>
</dbReference>
<feature type="transmembrane region" description="Helical" evidence="9">
    <location>
        <begin position="216"/>
        <end position="235"/>
    </location>
</feature>
<gene>
    <name evidence="10" type="ORF">ATN88_17465</name>
</gene>
<reference evidence="10 11" key="1">
    <citation type="submission" date="2015-11" db="EMBL/GenBank/DDBJ databases">
        <title>Genomic Taxonomy of the Vibrionaceae.</title>
        <authorList>
            <person name="Gomez-Gil B."/>
            <person name="Enciso-Ibarra J."/>
        </authorList>
    </citation>
    <scope>NUCLEOTIDE SEQUENCE [LARGE SCALE GENOMIC DNA]</scope>
    <source>
        <strain evidence="10 11">CAIM 912</strain>
    </source>
</reference>
<feature type="transmembrane region" description="Helical" evidence="9">
    <location>
        <begin position="7"/>
        <end position="27"/>
    </location>
</feature>
<evidence type="ECO:0000256" key="4">
    <source>
        <dbReference type="ARBA" id="ARBA00022519"/>
    </source>
</evidence>
<keyword evidence="4 9" id="KW-0997">Cell inner membrane</keyword>
<feature type="transmembrane region" description="Helical" evidence="9">
    <location>
        <begin position="332"/>
        <end position="353"/>
    </location>
</feature>
<keyword evidence="6 9" id="KW-0029">Amino-acid transport</keyword>
<evidence type="ECO:0000313" key="10">
    <source>
        <dbReference type="EMBL" id="KXF82173.1"/>
    </source>
</evidence>
<accession>A0A135I9N6</accession>
<dbReference type="OrthoDB" id="18749at2"/>
<evidence type="ECO:0000256" key="7">
    <source>
        <dbReference type="ARBA" id="ARBA00022989"/>
    </source>
</evidence>
<keyword evidence="7 9" id="KW-1133">Transmembrane helix</keyword>
<name>A0A135I9N6_9GAMM</name>
<proteinExistence type="inferred from homology"/>
<evidence type="ECO:0000256" key="6">
    <source>
        <dbReference type="ARBA" id="ARBA00022970"/>
    </source>
</evidence>
<comment type="caution">
    <text evidence="10">The sequence shown here is derived from an EMBL/GenBank/DDBJ whole genome shotgun (WGS) entry which is preliminary data.</text>
</comment>
<evidence type="ECO:0000256" key="2">
    <source>
        <dbReference type="ARBA" id="ARBA00022448"/>
    </source>
</evidence>
<evidence type="ECO:0000256" key="8">
    <source>
        <dbReference type="ARBA" id="ARBA00023136"/>
    </source>
</evidence>
<dbReference type="EMBL" id="LNTY01000029">
    <property type="protein sequence ID" value="KXF82173.1"/>
    <property type="molecule type" value="Genomic_DNA"/>
</dbReference>
<feature type="transmembrane region" description="Helical" evidence="9">
    <location>
        <begin position="81"/>
        <end position="101"/>
    </location>
</feature>
<comment type="function">
    <text evidence="9">Involved in transporting aromatic amino acids across the cytoplasmic membrane.</text>
</comment>
<keyword evidence="2 9" id="KW-0813">Transport</keyword>
<feature type="transmembrane region" description="Helical" evidence="9">
    <location>
        <begin position="121"/>
        <end position="138"/>
    </location>
</feature>